<dbReference type="PANTHER" id="PTHR15822:SF4">
    <property type="entry name" value="TYROSYL-DNA PHOSPHODIESTERASE 2"/>
    <property type="match status" value="1"/>
</dbReference>
<dbReference type="InterPro" id="IPR005135">
    <property type="entry name" value="Endo/exonuclease/phosphatase"/>
</dbReference>
<evidence type="ECO:0000256" key="2">
    <source>
        <dbReference type="ARBA" id="ARBA00001946"/>
    </source>
</evidence>
<keyword evidence="10" id="KW-0539">Nucleus</keyword>
<keyword evidence="7" id="KW-0378">Hydrolase</keyword>
<dbReference type="Gene3D" id="3.60.10.10">
    <property type="entry name" value="Endonuclease/exonuclease/phosphatase"/>
    <property type="match status" value="1"/>
</dbReference>
<evidence type="ECO:0000259" key="11">
    <source>
        <dbReference type="Pfam" id="PF03372"/>
    </source>
</evidence>
<keyword evidence="9" id="KW-0234">DNA repair</keyword>
<evidence type="ECO:0000256" key="7">
    <source>
        <dbReference type="ARBA" id="ARBA00022801"/>
    </source>
</evidence>
<evidence type="ECO:0000256" key="4">
    <source>
        <dbReference type="ARBA" id="ARBA00022722"/>
    </source>
</evidence>
<reference evidence="13" key="2">
    <citation type="submission" date="2015-01" db="EMBL/GenBank/DDBJ databases">
        <title>Evolutionary Origins and Diversification of the Mycorrhizal Mutualists.</title>
        <authorList>
            <consortium name="DOE Joint Genome Institute"/>
            <consortium name="Mycorrhizal Genomics Consortium"/>
            <person name="Kohler A."/>
            <person name="Kuo A."/>
            <person name="Nagy L.G."/>
            <person name="Floudas D."/>
            <person name="Copeland A."/>
            <person name="Barry K.W."/>
            <person name="Cichocki N."/>
            <person name="Veneault-Fourrey C."/>
            <person name="LaButti K."/>
            <person name="Lindquist E.A."/>
            <person name="Lipzen A."/>
            <person name="Lundell T."/>
            <person name="Morin E."/>
            <person name="Murat C."/>
            <person name="Riley R."/>
            <person name="Ohm R."/>
            <person name="Sun H."/>
            <person name="Tunlid A."/>
            <person name="Henrissat B."/>
            <person name="Grigoriev I.V."/>
            <person name="Hibbett D.S."/>
            <person name="Martin F."/>
        </authorList>
    </citation>
    <scope>NUCLEOTIDE SEQUENCE [LARGE SCALE GENOMIC DNA]</scope>
    <source>
        <strain evidence="13">LaAM-08-1</strain>
    </source>
</reference>
<dbReference type="GO" id="GO:0005737">
    <property type="term" value="C:cytoplasm"/>
    <property type="evidence" value="ECO:0007669"/>
    <property type="project" value="TreeGrafter"/>
</dbReference>
<evidence type="ECO:0000256" key="9">
    <source>
        <dbReference type="ARBA" id="ARBA00023204"/>
    </source>
</evidence>
<dbReference type="HOGENOM" id="CLU_042307_1_1_1"/>
<dbReference type="GO" id="GO:0006302">
    <property type="term" value="P:double-strand break repair"/>
    <property type="evidence" value="ECO:0007669"/>
    <property type="project" value="TreeGrafter"/>
</dbReference>
<protein>
    <recommendedName>
        <fullName evidence="11">Endonuclease/exonuclease/phosphatase domain-containing protein</fullName>
    </recommendedName>
</protein>
<keyword evidence="8" id="KW-0460">Magnesium</keyword>
<keyword evidence="4" id="KW-0540">Nuclease</keyword>
<dbReference type="CDD" id="cd09080">
    <property type="entry name" value="TDP2"/>
    <property type="match status" value="1"/>
</dbReference>
<name>A0A0C9XBW5_9AGAR</name>
<evidence type="ECO:0000256" key="8">
    <source>
        <dbReference type="ARBA" id="ARBA00022842"/>
    </source>
</evidence>
<evidence type="ECO:0000256" key="1">
    <source>
        <dbReference type="ARBA" id="ARBA00001936"/>
    </source>
</evidence>
<accession>A0A0C9XBW5</accession>
<evidence type="ECO:0000256" key="3">
    <source>
        <dbReference type="ARBA" id="ARBA00004322"/>
    </source>
</evidence>
<dbReference type="InterPro" id="IPR051547">
    <property type="entry name" value="TDP2-like"/>
</dbReference>
<dbReference type="EMBL" id="KN838537">
    <property type="protein sequence ID" value="KIK09740.1"/>
    <property type="molecule type" value="Genomic_DNA"/>
</dbReference>
<dbReference type="GO" id="GO:0003697">
    <property type="term" value="F:single-stranded DNA binding"/>
    <property type="evidence" value="ECO:0007669"/>
    <property type="project" value="TreeGrafter"/>
</dbReference>
<reference evidence="12 13" key="1">
    <citation type="submission" date="2014-04" db="EMBL/GenBank/DDBJ databases">
        <authorList>
            <consortium name="DOE Joint Genome Institute"/>
            <person name="Kuo A."/>
            <person name="Kohler A."/>
            <person name="Nagy L.G."/>
            <person name="Floudas D."/>
            <person name="Copeland A."/>
            <person name="Barry K.W."/>
            <person name="Cichocki N."/>
            <person name="Veneault-Fourrey C."/>
            <person name="LaButti K."/>
            <person name="Lindquist E.A."/>
            <person name="Lipzen A."/>
            <person name="Lundell T."/>
            <person name="Morin E."/>
            <person name="Murat C."/>
            <person name="Sun H."/>
            <person name="Tunlid A."/>
            <person name="Henrissat B."/>
            <person name="Grigoriev I.V."/>
            <person name="Hibbett D.S."/>
            <person name="Martin F."/>
            <person name="Nordberg H.P."/>
            <person name="Cantor M.N."/>
            <person name="Hua S.X."/>
        </authorList>
    </citation>
    <scope>NUCLEOTIDE SEQUENCE [LARGE SCALE GENOMIC DNA]</scope>
    <source>
        <strain evidence="12 13">LaAM-08-1</strain>
    </source>
</reference>
<dbReference type="Proteomes" id="UP000054477">
    <property type="component" value="Unassembled WGS sequence"/>
</dbReference>
<dbReference type="SUPFAM" id="SSF56219">
    <property type="entry name" value="DNase I-like"/>
    <property type="match status" value="1"/>
</dbReference>
<comment type="cofactor">
    <cofactor evidence="1">
        <name>Mn(2+)</name>
        <dbReference type="ChEBI" id="CHEBI:29035"/>
    </cofactor>
</comment>
<dbReference type="Pfam" id="PF03372">
    <property type="entry name" value="Exo_endo_phos"/>
    <property type="match status" value="1"/>
</dbReference>
<comment type="cofactor">
    <cofactor evidence="2">
        <name>Mg(2+)</name>
        <dbReference type="ChEBI" id="CHEBI:18420"/>
    </cofactor>
</comment>
<feature type="domain" description="Endonuclease/exonuclease/phosphatase" evidence="11">
    <location>
        <begin position="46"/>
        <end position="273"/>
    </location>
</feature>
<dbReference type="GO" id="GO:0070260">
    <property type="term" value="F:5'-tyrosyl-DNA phosphodiesterase activity"/>
    <property type="evidence" value="ECO:0007669"/>
    <property type="project" value="TreeGrafter"/>
</dbReference>
<proteinExistence type="predicted"/>
<evidence type="ECO:0000256" key="10">
    <source>
        <dbReference type="ARBA" id="ARBA00023242"/>
    </source>
</evidence>
<keyword evidence="5" id="KW-0479">Metal-binding</keyword>
<keyword evidence="6" id="KW-0227">DNA damage</keyword>
<evidence type="ECO:0000256" key="5">
    <source>
        <dbReference type="ARBA" id="ARBA00022723"/>
    </source>
</evidence>
<dbReference type="PANTHER" id="PTHR15822">
    <property type="entry name" value="TRAF AND TNF RECEPTOR-ASSOCIATED PROTEIN"/>
    <property type="match status" value="1"/>
</dbReference>
<evidence type="ECO:0000313" key="13">
    <source>
        <dbReference type="Proteomes" id="UP000054477"/>
    </source>
</evidence>
<organism evidence="12 13">
    <name type="scientific">Laccaria amethystina LaAM-08-1</name>
    <dbReference type="NCBI Taxonomy" id="1095629"/>
    <lineage>
        <taxon>Eukaryota</taxon>
        <taxon>Fungi</taxon>
        <taxon>Dikarya</taxon>
        <taxon>Basidiomycota</taxon>
        <taxon>Agaricomycotina</taxon>
        <taxon>Agaricomycetes</taxon>
        <taxon>Agaricomycetidae</taxon>
        <taxon>Agaricales</taxon>
        <taxon>Agaricineae</taxon>
        <taxon>Hydnangiaceae</taxon>
        <taxon>Laccaria</taxon>
    </lineage>
</organism>
<dbReference type="GO" id="GO:0046872">
    <property type="term" value="F:metal ion binding"/>
    <property type="evidence" value="ECO:0007669"/>
    <property type="project" value="UniProtKB-KW"/>
</dbReference>
<gene>
    <name evidence="12" type="ORF">K443DRAFT_671061</name>
</gene>
<evidence type="ECO:0000313" key="12">
    <source>
        <dbReference type="EMBL" id="KIK09740.1"/>
    </source>
</evidence>
<dbReference type="InterPro" id="IPR036691">
    <property type="entry name" value="Endo/exonu/phosph_ase_sf"/>
</dbReference>
<evidence type="ECO:0000256" key="6">
    <source>
        <dbReference type="ARBA" id="ARBA00022763"/>
    </source>
</evidence>
<dbReference type="OrthoDB" id="9975959at2759"/>
<dbReference type="GO" id="GO:0004518">
    <property type="term" value="F:nuclease activity"/>
    <property type="evidence" value="ECO:0007669"/>
    <property type="project" value="UniProtKB-KW"/>
</dbReference>
<dbReference type="AlphaFoldDB" id="A0A0C9XBW5"/>
<keyword evidence="13" id="KW-1185">Reference proteome</keyword>
<comment type="subcellular location">
    <subcellularLocation>
        <location evidence="3">Nucleus</location>
        <location evidence="3">PML body</location>
    </subcellularLocation>
</comment>
<sequence>MTTKRVWRTLSVFNSSTQRWAPLPPRKRNAQRQVEQRVPRPLTMTSWNIDALSSRPVARARHLLSHILEGQRSSDIIFLQEVNLDVRASILNDPRVRSAFLTTDAEDQTAFEGVPFATMTLLSSARFGSSLDSQKEGESEGGEKLELGRVFRVTLPSKYGRDGLCVEIVPPTAPDRVLRLINVHLDTFWDMLPYRAQQLEVLADVLREPGCSGGIIAGDFNAVTTEDQELLTKNGLVDTWLALHGTGNLDEANTWGVGVKRRDGRGPRRLDKVAMVGLEARKMEVLRPGFIELPIPGGESIDKPWSDHCGLRCTFTI</sequence>